<feature type="binding site" evidence="6">
    <location>
        <begin position="129"/>
        <end position="131"/>
    </location>
    <ligand>
        <name>biotin</name>
        <dbReference type="ChEBI" id="CHEBI:57586"/>
    </ligand>
</feature>
<gene>
    <name evidence="6 8" type="primary">birA</name>
    <name evidence="8" type="ORF">STPYR_12732</name>
</gene>
<dbReference type="InterPro" id="IPR036388">
    <property type="entry name" value="WH-like_DNA-bd_sf"/>
</dbReference>
<reference evidence="8" key="1">
    <citation type="submission" date="2016-03" db="EMBL/GenBank/DDBJ databases">
        <authorList>
            <person name="Ploux O."/>
        </authorList>
    </citation>
    <scope>NUCLEOTIDE SEQUENCE</scope>
    <source>
        <strain evidence="8">UC10</strain>
    </source>
</reference>
<dbReference type="Gene3D" id="3.90.650.10">
    <property type="entry name" value="PurM-like C-terminal domain"/>
    <property type="match status" value="1"/>
</dbReference>
<dbReference type="SUPFAM" id="SSF55681">
    <property type="entry name" value="Class II aaRS and biotin synthetases"/>
    <property type="match status" value="1"/>
</dbReference>
<feature type="binding site" evidence="6">
    <location>
        <position position="152"/>
    </location>
    <ligand>
        <name>biotin</name>
        <dbReference type="ChEBI" id="CHEBI:57586"/>
    </ligand>
</feature>
<dbReference type="InterPro" id="IPR045864">
    <property type="entry name" value="aa-tRNA-synth_II/BPL/LPL"/>
</dbReference>
<proteinExistence type="inferred from homology"/>
<accession>A0A1Y5Q654</accession>
<dbReference type="GO" id="GO:0005524">
    <property type="term" value="F:ATP binding"/>
    <property type="evidence" value="ECO:0007669"/>
    <property type="project" value="UniProtKB-UniRule"/>
</dbReference>
<dbReference type="GO" id="GO:0006355">
    <property type="term" value="P:regulation of DNA-templated transcription"/>
    <property type="evidence" value="ECO:0007669"/>
    <property type="project" value="UniProtKB-UniRule"/>
</dbReference>
<dbReference type="InterPro" id="IPR036676">
    <property type="entry name" value="PurM-like_C_sf"/>
</dbReference>
<dbReference type="GO" id="GO:0003677">
    <property type="term" value="F:DNA binding"/>
    <property type="evidence" value="ECO:0007669"/>
    <property type="project" value="UniProtKB-UniRule"/>
</dbReference>
<dbReference type="InterPro" id="IPR008988">
    <property type="entry name" value="Transcriptional_repressor_C"/>
</dbReference>
<dbReference type="InterPro" id="IPR030855">
    <property type="entry name" value="Bifunct_BirA"/>
</dbReference>
<dbReference type="SUPFAM" id="SSF56042">
    <property type="entry name" value="PurM C-terminal domain-like"/>
    <property type="match status" value="1"/>
</dbReference>
<keyword evidence="1 6" id="KW-0436">Ligase</keyword>
<dbReference type="Pfam" id="PF02237">
    <property type="entry name" value="BPL_C"/>
    <property type="match status" value="1"/>
</dbReference>
<keyword evidence="6" id="KW-0805">Transcription regulation</keyword>
<feature type="binding site" evidence="6">
    <location>
        <begin position="156"/>
        <end position="158"/>
    </location>
    <ligand>
        <name>biotin</name>
        <dbReference type="ChEBI" id="CHEBI:57586"/>
    </ligand>
</feature>
<dbReference type="EMBL" id="FLTS01000001">
    <property type="protein sequence ID" value="SBV37789.1"/>
    <property type="molecule type" value="Genomic_DNA"/>
</dbReference>
<keyword evidence="6" id="KW-0678">Repressor</keyword>
<comment type="similarity">
    <text evidence="6">Belongs to the biotin--protein ligase family.</text>
</comment>
<dbReference type="Gene3D" id="2.30.30.100">
    <property type="match status" value="1"/>
</dbReference>
<keyword evidence="2 6" id="KW-0547">Nucleotide-binding</keyword>
<dbReference type="Pfam" id="PF08279">
    <property type="entry name" value="HTH_11"/>
    <property type="match status" value="1"/>
</dbReference>
<name>A0A1Y5Q654_9GAMM</name>
<evidence type="ECO:0000256" key="6">
    <source>
        <dbReference type="HAMAP-Rule" id="MF_00978"/>
    </source>
</evidence>
<dbReference type="InterPro" id="IPR013196">
    <property type="entry name" value="HTH_11"/>
</dbReference>
<dbReference type="AlphaFoldDB" id="A0A1Y5Q654"/>
<dbReference type="SUPFAM" id="SSF46785">
    <property type="entry name" value="Winged helix' DNA-binding domain"/>
    <property type="match status" value="1"/>
</dbReference>
<dbReference type="PANTHER" id="PTHR12835:SF5">
    <property type="entry name" value="BIOTIN--PROTEIN LIGASE"/>
    <property type="match status" value="1"/>
</dbReference>
<comment type="catalytic activity">
    <reaction evidence="5 6">
        <text>biotin + L-lysyl-[protein] + ATP = N(6)-biotinyl-L-lysyl-[protein] + AMP + diphosphate + H(+)</text>
        <dbReference type="Rhea" id="RHEA:11756"/>
        <dbReference type="Rhea" id="RHEA-COMP:9752"/>
        <dbReference type="Rhea" id="RHEA-COMP:10505"/>
        <dbReference type="ChEBI" id="CHEBI:15378"/>
        <dbReference type="ChEBI" id="CHEBI:29969"/>
        <dbReference type="ChEBI" id="CHEBI:30616"/>
        <dbReference type="ChEBI" id="CHEBI:33019"/>
        <dbReference type="ChEBI" id="CHEBI:57586"/>
        <dbReference type="ChEBI" id="CHEBI:83144"/>
        <dbReference type="ChEBI" id="CHEBI:456215"/>
        <dbReference type="EC" id="6.3.4.15"/>
    </reaction>
</comment>
<dbReference type="NCBIfam" id="TIGR00121">
    <property type="entry name" value="birA_ligase"/>
    <property type="match status" value="1"/>
</dbReference>
<dbReference type="InterPro" id="IPR004408">
    <property type="entry name" value="Biotin_CoA_COase_ligase"/>
</dbReference>
<dbReference type="PROSITE" id="PS51733">
    <property type="entry name" value="BPL_LPL_CATALYTIC"/>
    <property type="match status" value="1"/>
</dbReference>
<feature type="domain" description="BPL/LPL catalytic" evidence="7">
    <location>
        <begin position="118"/>
        <end position="295"/>
    </location>
</feature>
<evidence type="ECO:0000256" key="4">
    <source>
        <dbReference type="ARBA" id="ARBA00023267"/>
    </source>
</evidence>
<dbReference type="InterPro" id="IPR036390">
    <property type="entry name" value="WH_DNA-bd_sf"/>
</dbReference>
<evidence type="ECO:0000313" key="8">
    <source>
        <dbReference type="EMBL" id="SBV37789.1"/>
    </source>
</evidence>
<feature type="DNA-binding region" description="H-T-H motif" evidence="6">
    <location>
        <begin position="17"/>
        <end position="36"/>
    </location>
</feature>
<keyword evidence="6" id="KW-0238">DNA-binding</keyword>
<dbReference type="Gene3D" id="1.10.10.10">
    <property type="entry name" value="Winged helix-like DNA-binding domain superfamily/Winged helix DNA-binding domain"/>
    <property type="match status" value="1"/>
</dbReference>
<dbReference type="Gene3D" id="3.30.930.10">
    <property type="entry name" value="Bira Bifunctional Protein, Domain 2"/>
    <property type="match status" value="1"/>
</dbReference>
<protein>
    <recommendedName>
        <fullName evidence="6">Bifunctional ligase/repressor BirA</fullName>
    </recommendedName>
    <alternativeName>
        <fullName evidence="6">Biotin operon repressor</fullName>
    </alternativeName>
    <alternativeName>
        <fullName evidence="6">Biotin--[acetyl-CoA-carboxylase] ligase</fullName>
        <ecNumber evidence="6">6.3.4.15</ecNumber>
    </alternativeName>
    <alternativeName>
        <fullName evidence="6">Biotin--protein ligase</fullName>
    </alternativeName>
    <alternativeName>
        <fullName evidence="6">Biotin-[acetyl-CoA carboxylase] synthetase</fullName>
    </alternativeName>
</protein>
<evidence type="ECO:0000256" key="2">
    <source>
        <dbReference type="ARBA" id="ARBA00022741"/>
    </source>
</evidence>
<evidence type="ECO:0000256" key="5">
    <source>
        <dbReference type="ARBA" id="ARBA00047846"/>
    </source>
</evidence>
<dbReference type="CDD" id="cd16442">
    <property type="entry name" value="BPL"/>
    <property type="match status" value="1"/>
</dbReference>
<dbReference type="InterPro" id="IPR004143">
    <property type="entry name" value="BPL_LPL_catalytic"/>
</dbReference>
<dbReference type="PANTHER" id="PTHR12835">
    <property type="entry name" value="BIOTIN PROTEIN LIGASE"/>
    <property type="match status" value="1"/>
</dbReference>
<comment type="function">
    <text evidence="6">Acts both as a biotin--[acetyl-CoA-carboxylase] ligase and a biotin-operon repressor. In the presence of ATP, BirA activates biotin to form the BirA-biotinyl-5'-adenylate (BirA-bio-5'-AMP or holoBirA) complex. HoloBirA can either transfer the biotinyl moiety to the biotin carboxyl carrier protein (BCCP) subunit of acetyl-CoA carboxylase, or bind to the biotin operator site and inhibit transcription of the operon.</text>
</comment>
<feature type="binding site" evidence="6">
    <location>
        <position position="223"/>
    </location>
    <ligand>
        <name>biotin</name>
        <dbReference type="ChEBI" id="CHEBI:57586"/>
    </ligand>
</feature>
<dbReference type="EC" id="6.3.4.15" evidence="6"/>
<sequence length="360" mass="37334">MDDRELLAKLGAGALSGDALARELGQTRAAIWKRIQGLRAAGVAIEGRAGDGYRGGVADTEMHRVFNCGIGMVIVVDAALEDAVHFSVGYAALLLQPLELLDRECIMAQLDPAVAAALAGLEIGWTLGSTNSELLRRSAPLRGTEALLAERQTGGRGRRGRQWASPLAANIYLSLSRAFAGGLSRMGGLSLAAGVAVGEALQALGIAGVGLKWPNDLLVDGRKLGGLLVEGGGEFAGPARAVIGLGLNVRMPAAVAPAIGQPWTDLDTLAGAPVSRNTVVAVLLSHLLPALDQFEDEGLAPFLPRYAALDVLAGRHVRVEEGGVLHEGSARGLAEDGALRVCIEGAERHFHAGEVSVRAQ</sequence>
<evidence type="ECO:0000256" key="1">
    <source>
        <dbReference type="ARBA" id="ARBA00022598"/>
    </source>
</evidence>
<dbReference type="InterPro" id="IPR003142">
    <property type="entry name" value="BPL_C"/>
</dbReference>
<evidence type="ECO:0000259" key="7">
    <source>
        <dbReference type="PROSITE" id="PS51733"/>
    </source>
</evidence>
<dbReference type="GO" id="GO:0005737">
    <property type="term" value="C:cytoplasm"/>
    <property type="evidence" value="ECO:0007669"/>
    <property type="project" value="TreeGrafter"/>
</dbReference>
<evidence type="ECO:0000256" key="3">
    <source>
        <dbReference type="ARBA" id="ARBA00022840"/>
    </source>
</evidence>
<dbReference type="GO" id="GO:0004077">
    <property type="term" value="F:biotin--[biotin carboxyl-carrier protein] ligase activity"/>
    <property type="evidence" value="ECO:0007669"/>
    <property type="project" value="UniProtKB-UniRule"/>
</dbReference>
<keyword evidence="3 6" id="KW-0067">ATP-binding</keyword>
<dbReference type="Pfam" id="PF03099">
    <property type="entry name" value="BPL_LplA_LipB"/>
    <property type="match status" value="1"/>
</dbReference>
<dbReference type="HAMAP" id="MF_00978">
    <property type="entry name" value="Bifunct_BirA"/>
    <property type="match status" value="1"/>
</dbReference>
<organism evidence="8">
    <name type="scientific">uncultured Stenotrophomonas sp</name>
    <dbReference type="NCBI Taxonomy" id="165438"/>
    <lineage>
        <taxon>Bacteria</taxon>
        <taxon>Pseudomonadati</taxon>
        <taxon>Pseudomonadota</taxon>
        <taxon>Gammaproteobacteria</taxon>
        <taxon>Lysobacterales</taxon>
        <taxon>Lysobacteraceae</taxon>
        <taxon>Stenotrophomonas</taxon>
        <taxon>environmental samples</taxon>
    </lineage>
</organism>
<keyword evidence="6" id="KW-0804">Transcription</keyword>
<dbReference type="SUPFAM" id="SSF50037">
    <property type="entry name" value="C-terminal domain of transcriptional repressors"/>
    <property type="match status" value="1"/>
</dbReference>
<keyword evidence="4 6" id="KW-0092">Biotin</keyword>